<comment type="caution">
    <text evidence="2">The sequence shown here is derived from an EMBL/GenBank/DDBJ whole genome shotgun (WGS) entry which is preliminary data.</text>
</comment>
<reference evidence="2 3" key="1">
    <citation type="journal article" date="2017" name="Int. J. Syst. Evol. Microbiol.">
        <title>Oleiagrimonas citrea sp. nov., a marine bacterium isolated from tidal flat sediment and emended description of the genus Oleiagrimonas Fang et al. 2015 and Oleiagrimonas soli.</title>
        <authorList>
            <person name="Yang S.H."/>
            <person name="Seo H.S."/>
            <person name="Seong C.N."/>
            <person name="Kwon K.K."/>
        </authorList>
    </citation>
    <scope>NUCLEOTIDE SEQUENCE [LARGE SCALE GENOMIC DNA]</scope>
    <source>
        <strain evidence="2 3">MEBiC09124</strain>
    </source>
</reference>
<protein>
    <submittedName>
        <fullName evidence="2">Uncharacterized protein</fullName>
    </submittedName>
</protein>
<evidence type="ECO:0000313" key="2">
    <source>
        <dbReference type="EMBL" id="NKZ40199.1"/>
    </source>
</evidence>
<evidence type="ECO:0000313" key="3">
    <source>
        <dbReference type="Proteomes" id="UP000541636"/>
    </source>
</evidence>
<dbReference type="RefSeq" id="WP_168609981.1">
    <property type="nucleotide sequence ID" value="NZ_JAAZQD010000007.1"/>
</dbReference>
<dbReference type="EMBL" id="JAAZQD010000007">
    <property type="protein sequence ID" value="NKZ40199.1"/>
    <property type="molecule type" value="Genomic_DNA"/>
</dbReference>
<name>A0A846ZRQ8_9GAMM</name>
<accession>A0A846ZRQ8</accession>
<feature type="region of interest" description="Disordered" evidence="1">
    <location>
        <begin position="26"/>
        <end position="68"/>
    </location>
</feature>
<gene>
    <name evidence="2" type="ORF">HF690_14660</name>
</gene>
<proteinExistence type="predicted"/>
<keyword evidence="3" id="KW-1185">Reference proteome</keyword>
<dbReference type="Proteomes" id="UP000541636">
    <property type="component" value="Unassembled WGS sequence"/>
</dbReference>
<dbReference type="AlphaFoldDB" id="A0A846ZRQ8"/>
<sequence>MKSPIHRGGRVAQGRISVLKLPISSRPVLGKSEPVEDDRRARAAMQAGPSHANPRKQELATIDEPLPPRLQTALSYRLDPELRARLNGAPGPQPMSRRQADQRVQVTLYIDSELEGGDA</sequence>
<organism evidence="2 3">
    <name type="scientific">Oleiagrimonas citrea</name>
    <dbReference type="NCBI Taxonomy" id="1665687"/>
    <lineage>
        <taxon>Bacteria</taxon>
        <taxon>Pseudomonadati</taxon>
        <taxon>Pseudomonadota</taxon>
        <taxon>Gammaproteobacteria</taxon>
        <taxon>Lysobacterales</taxon>
        <taxon>Rhodanobacteraceae</taxon>
        <taxon>Oleiagrimonas</taxon>
    </lineage>
</organism>
<evidence type="ECO:0000256" key="1">
    <source>
        <dbReference type="SAM" id="MobiDB-lite"/>
    </source>
</evidence>